<name>A0A8J6I1J5_9FIRM</name>
<proteinExistence type="predicted"/>
<dbReference type="Pfam" id="PF08680">
    <property type="entry name" value="DUF1779"/>
    <property type="match status" value="1"/>
</dbReference>
<keyword evidence="2" id="KW-1185">Reference proteome</keyword>
<evidence type="ECO:0000313" key="1">
    <source>
        <dbReference type="EMBL" id="MBA2132999.1"/>
    </source>
</evidence>
<protein>
    <submittedName>
        <fullName evidence="1">YwmB family TATA-box binding protein</fullName>
    </submittedName>
</protein>
<organism evidence="1 2">
    <name type="scientific">Capillibacterium thermochitinicola</name>
    <dbReference type="NCBI Taxonomy" id="2699427"/>
    <lineage>
        <taxon>Bacteria</taxon>
        <taxon>Bacillati</taxon>
        <taxon>Bacillota</taxon>
        <taxon>Capillibacterium</taxon>
    </lineage>
</organism>
<gene>
    <name evidence="1" type="ORF">G5B42_05510</name>
</gene>
<evidence type="ECO:0000313" key="2">
    <source>
        <dbReference type="Proteomes" id="UP000657177"/>
    </source>
</evidence>
<dbReference type="RefSeq" id="WP_181339447.1">
    <property type="nucleotide sequence ID" value="NZ_JAAKDE010000010.1"/>
</dbReference>
<dbReference type="AlphaFoldDB" id="A0A8J6I1J5"/>
<dbReference type="SUPFAM" id="SSF143842">
    <property type="entry name" value="YwmB-like"/>
    <property type="match status" value="1"/>
</dbReference>
<dbReference type="EMBL" id="JAAKDE010000010">
    <property type="protein sequence ID" value="MBA2132999.1"/>
    <property type="molecule type" value="Genomic_DNA"/>
</dbReference>
<reference evidence="1" key="1">
    <citation type="submission" date="2020-06" db="EMBL/GenBank/DDBJ databases">
        <title>Novel chitinolytic bacterium.</title>
        <authorList>
            <person name="Ungkulpasvich U."/>
            <person name="Kosugi A."/>
            <person name="Uke A."/>
        </authorList>
    </citation>
    <scope>NUCLEOTIDE SEQUENCE</scope>
    <source>
        <strain evidence="1">UUS1-1</strain>
    </source>
</reference>
<comment type="caution">
    <text evidence="1">The sequence shown here is derived from an EMBL/GenBank/DDBJ whole genome shotgun (WGS) entry which is preliminary data.</text>
</comment>
<sequence length="251" mass="27873">MFKRFIRKMLFSFCFLFLFTMRYVDRTFSVAITDLPLLVGWEGVGVPLAEIQIEGWKKLNTDFMDTQQLGKLAANLEKRLKLKTVAPPVKGDELDFSYITLEGSLEEQVTVVITLQSIRGDAGGAETYCGVIALPSSGEMLAETVRRLERAFATEVGEMPLAVMLSGVWPGRLGTGEAYQLMKSVFHRLQVTESSGAAEFEYGRWAGWSSLIGGKAQRPGRATNLEFAYRYEATADQTRIALASPVLPGYF</sequence>
<dbReference type="Proteomes" id="UP000657177">
    <property type="component" value="Unassembled WGS sequence"/>
</dbReference>
<accession>A0A8J6I1J5</accession>
<dbReference type="InterPro" id="IPR014794">
    <property type="entry name" value="DUF1779"/>
</dbReference>
<dbReference type="InterPro" id="IPR036209">
    <property type="entry name" value="YwmB-like_sf"/>
</dbReference>